<evidence type="ECO:0000256" key="1">
    <source>
        <dbReference type="SAM" id="MobiDB-lite"/>
    </source>
</evidence>
<sequence>MRVSLNDCKYGRKKTLHKSKFQRLITLAILVTSRQGKDNDSDVAGKDVDSEKDAVEVFDVVEKMDVTELNEDVEVVYSQLRSDTDVETPKTFYSESDGKETRPEKRTLYDVVLRSKRKENMNMEWYAKAERNMLEKIKEVNQRESLSNTDIHVPLEKSELTAEEKDENIEVNSEDESDNDIYDMMEKWRFQKEKGREPHTQINRTPQEEISSLDYLLSEETGEFWNTDTQVPQEQAELTEEERDVNMTFMGAEMNFFEMTDFEYKNFKNYDVLSGEEGGKEMSDVMYQNPEDVLAREKNKNAETQESEEMSRNNDNHLSVRMERLISSLTKYLNSSPSKVDLVKDASPLVDKKEQAQPGEKSNADEMYRSAESLLPEEKIEGIKKRALGRHSPKDGNWEDQLSEESEENAIQLEDKNIWVREAERLYSEYRTWMVMGNIDNHMAREKEKMNNREDSAGGKKIEELFEIQVADEISMHSELSDNLEPKEGEEDLSFQLLEGEVHSKEEKDRIEKVYLVFGGGNIFVDETNVNEHVKNGIIVHLQDFGCNVYEIMKDKLSCIQIHPIFLIYINPEKLQNLPPRIVWYGNRAITRLDECAEIEEYRRRRPKPLPRVEIPLELHIKIRNAEVFSQLMFKVALDSITEELVAHFANCTYAMRTLLLKEKLADMYRNETAAGWFRLSAEILSRGESPFKYCRRAGFGLLFQVINQRSESKKSVWVVRRCNLPSLMEDMKTLLPFSNLENDVLEEYWIRQRDQNYLKEISLSEPSSENPSCEESSSDESWTDESDSLYSRCETDEDGLAGINASDSSSNLSDYFLGNDEK</sequence>
<feature type="region of interest" description="Disordered" evidence="1">
    <location>
        <begin position="344"/>
        <end position="366"/>
    </location>
</feature>
<dbReference type="AlphaFoldDB" id="A0A8X6TU96"/>
<reference evidence="2" key="1">
    <citation type="submission" date="2020-08" db="EMBL/GenBank/DDBJ databases">
        <title>Multicomponent nature underlies the extraordinary mechanical properties of spider dragline silk.</title>
        <authorList>
            <person name="Kono N."/>
            <person name="Nakamura H."/>
            <person name="Mori M."/>
            <person name="Yoshida Y."/>
            <person name="Ohtoshi R."/>
            <person name="Malay A.D."/>
            <person name="Moran D.A.P."/>
            <person name="Tomita M."/>
            <person name="Numata K."/>
            <person name="Arakawa K."/>
        </authorList>
    </citation>
    <scope>NUCLEOTIDE SEQUENCE</scope>
</reference>
<protein>
    <submittedName>
        <fullName evidence="2">Uncharacterized protein</fullName>
    </submittedName>
</protein>
<keyword evidence="3" id="KW-1185">Reference proteome</keyword>
<feature type="compositionally biased region" description="Acidic residues" evidence="1">
    <location>
        <begin position="777"/>
        <end position="788"/>
    </location>
</feature>
<evidence type="ECO:0000313" key="2">
    <source>
        <dbReference type="EMBL" id="GFT44671.1"/>
    </source>
</evidence>
<dbReference type="Proteomes" id="UP000887013">
    <property type="component" value="Unassembled WGS sequence"/>
</dbReference>
<feature type="compositionally biased region" description="Low complexity" evidence="1">
    <location>
        <begin position="764"/>
        <end position="776"/>
    </location>
</feature>
<name>A0A8X6TU96_NEPPI</name>
<feature type="region of interest" description="Disordered" evidence="1">
    <location>
        <begin position="298"/>
        <end position="317"/>
    </location>
</feature>
<comment type="caution">
    <text evidence="2">The sequence shown here is derived from an EMBL/GenBank/DDBJ whole genome shotgun (WGS) entry which is preliminary data.</text>
</comment>
<dbReference type="EMBL" id="BMAW01110735">
    <property type="protein sequence ID" value="GFT44671.1"/>
    <property type="molecule type" value="Genomic_DNA"/>
</dbReference>
<feature type="region of interest" description="Disordered" evidence="1">
    <location>
        <begin position="764"/>
        <end position="823"/>
    </location>
</feature>
<dbReference type="OrthoDB" id="6454178at2759"/>
<evidence type="ECO:0000313" key="3">
    <source>
        <dbReference type="Proteomes" id="UP000887013"/>
    </source>
</evidence>
<organism evidence="2 3">
    <name type="scientific">Nephila pilipes</name>
    <name type="common">Giant wood spider</name>
    <name type="synonym">Nephila maculata</name>
    <dbReference type="NCBI Taxonomy" id="299642"/>
    <lineage>
        <taxon>Eukaryota</taxon>
        <taxon>Metazoa</taxon>
        <taxon>Ecdysozoa</taxon>
        <taxon>Arthropoda</taxon>
        <taxon>Chelicerata</taxon>
        <taxon>Arachnida</taxon>
        <taxon>Araneae</taxon>
        <taxon>Araneomorphae</taxon>
        <taxon>Entelegynae</taxon>
        <taxon>Araneoidea</taxon>
        <taxon>Nephilidae</taxon>
        <taxon>Nephila</taxon>
    </lineage>
</organism>
<accession>A0A8X6TU96</accession>
<gene>
    <name evidence="2" type="ORF">NPIL_87871</name>
</gene>
<proteinExistence type="predicted"/>